<keyword evidence="2" id="KW-1185">Reference proteome</keyword>
<reference evidence="1 2" key="1">
    <citation type="submission" date="2020-05" db="EMBL/GenBank/DDBJ databases">
        <title>Actinomyces sp. zg-325.</title>
        <authorList>
            <person name="Yang C."/>
        </authorList>
    </citation>
    <scope>NUCLEOTIDE SEQUENCE [LARGE SCALE GENOMIC DNA]</scope>
    <source>
        <strain evidence="2">zg-325</strain>
    </source>
</reference>
<accession>A0A6M8B5I5</accession>
<dbReference type="AlphaFoldDB" id="A0A6M8B5I5"/>
<dbReference type="Pfam" id="PF11382">
    <property type="entry name" value="MctB"/>
    <property type="match status" value="1"/>
</dbReference>
<evidence type="ECO:0000313" key="1">
    <source>
        <dbReference type="EMBL" id="QKD79870.1"/>
    </source>
</evidence>
<evidence type="ECO:0000313" key="2">
    <source>
        <dbReference type="Proteomes" id="UP000504752"/>
    </source>
</evidence>
<dbReference type="GO" id="GO:0016020">
    <property type="term" value="C:membrane"/>
    <property type="evidence" value="ECO:0007669"/>
    <property type="project" value="InterPro"/>
</dbReference>
<protein>
    <submittedName>
        <fullName evidence="1">Copper transporter</fullName>
    </submittedName>
</protein>
<dbReference type="EMBL" id="CP053642">
    <property type="protein sequence ID" value="QKD79870.1"/>
    <property type="molecule type" value="Genomic_DNA"/>
</dbReference>
<name>A0A6M8B5I5_9ACTO</name>
<sequence>MIDFRYHLVSLISVFLALAVGIVLGAGPLQNSLGDALHNQVESLREDRNATHAQLETASAALNDRDAYITAAAASYLPGTLSGRSVAIVALPDAQDEDVQLVTSQIEAAGGKTTGRVTLTSVWTDPSRESFRSAYSGQFAGNLGQAVSKDPNGILGEGLAKALTTDDSSATALRDLLTASDTPLMTVNSQLTTKADAVVVVGPRSAQAGAAGATPTPGADATGTAWAAALTGVAAGGPAVIVGGADDERDIVAVMREKKAKATTIDSVGQASAAVSAPLAIAAVLGGTRGSYGFDDGADAVMPPIPSKG</sequence>
<dbReference type="GO" id="GO:0055070">
    <property type="term" value="P:copper ion homeostasis"/>
    <property type="evidence" value="ECO:0007669"/>
    <property type="project" value="InterPro"/>
</dbReference>
<proteinExistence type="predicted"/>
<dbReference type="RefSeq" id="WP_159524626.1">
    <property type="nucleotide sequence ID" value="NZ_CP053642.1"/>
</dbReference>
<organism evidence="1 2">
    <name type="scientific">Actinomyces marmotae</name>
    <dbReference type="NCBI Taxonomy" id="2737173"/>
    <lineage>
        <taxon>Bacteria</taxon>
        <taxon>Bacillati</taxon>
        <taxon>Actinomycetota</taxon>
        <taxon>Actinomycetes</taxon>
        <taxon>Actinomycetales</taxon>
        <taxon>Actinomycetaceae</taxon>
        <taxon>Actinomyces</taxon>
    </lineage>
</organism>
<dbReference type="KEGG" id="amam:HPC72_06100"/>
<dbReference type="InterPro" id="IPR021522">
    <property type="entry name" value="MctB"/>
</dbReference>
<gene>
    <name evidence="1" type="ORF">HPC72_06100</name>
</gene>
<dbReference type="Proteomes" id="UP000504752">
    <property type="component" value="Chromosome"/>
</dbReference>